<reference evidence="1 2" key="1">
    <citation type="submission" date="2016-03" db="EMBL/GenBank/DDBJ databases">
        <title>Whole genome sequencing of Grifola frondosa 9006-11.</title>
        <authorList>
            <person name="Min B."/>
            <person name="Park H."/>
            <person name="Kim J.-G."/>
            <person name="Cho H."/>
            <person name="Oh Y.-L."/>
            <person name="Kong W.-S."/>
            <person name="Choi I.-G."/>
        </authorList>
    </citation>
    <scope>NUCLEOTIDE SEQUENCE [LARGE SCALE GENOMIC DNA]</scope>
    <source>
        <strain evidence="1 2">9006-11</strain>
    </source>
</reference>
<organism evidence="1 2">
    <name type="scientific">Grifola frondosa</name>
    <name type="common">Maitake</name>
    <name type="synonym">Polyporus frondosus</name>
    <dbReference type="NCBI Taxonomy" id="5627"/>
    <lineage>
        <taxon>Eukaryota</taxon>
        <taxon>Fungi</taxon>
        <taxon>Dikarya</taxon>
        <taxon>Basidiomycota</taxon>
        <taxon>Agaricomycotina</taxon>
        <taxon>Agaricomycetes</taxon>
        <taxon>Polyporales</taxon>
        <taxon>Grifolaceae</taxon>
        <taxon>Grifola</taxon>
    </lineage>
</organism>
<name>A0A1C7MVY0_GRIFR</name>
<accession>A0A1C7MVY0</accession>
<protein>
    <submittedName>
        <fullName evidence="1">Uncharacterized protein</fullName>
    </submittedName>
</protein>
<proteinExistence type="predicted"/>
<dbReference type="OMA" id="IQYHYAD"/>
<dbReference type="Proteomes" id="UP000092993">
    <property type="component" value="Unassembled WGS sequence"/>
</dbReference>
<evidence type="ECO:0000313" key="1">
    <source>
        <dbReference type="EMBL" id="OBZ79214.1"/>
    </source>
</evidence>
<dbReference type="AlphaFoldDB" id="A0A1C7MVY0"/>
<gene>
    <name evidence="1" type="ORF">A0H81_00717</name>
</gene>
<comment type="caution">
    <text evidence="1">The sequence shown here is derived from an EMBL/GenBank/DDBJ whole genome shotgun (WGS) entry which is preliminary data.</text>
</comment>
<evidence type="ECO:0000313" key="2">
    <source>
        <dbReference type="Proteomes" id="UP000092993"/>
    </source>
</evidence>
<keyword evidence="2" id="KW-1185">Reference proteome</keyword>
<dbReference type="EMBL" id="LUGG01000001">
    <property type="protein sequence ID" value="OBZ79214.1"/>
    <property type="molecule type" value="Genomic_DNA"/>
</dbReference>
<dbReference type="OrthoDB" id="3192267at2759"/>
<sequence length="167" mass="18168">MTSTAEPPYFILIAHNQSTNISATPASTSLSHPTIQYHYADDDPRALLPQFPGEHVLVLDYDSAKSPSPTLKSLSADLAVTGLKVCDAPGAGVVEEECARNDKMYVLETTTLPEENVDEDDLQSPHGILAHFKERNTVLRHVLEYRSSLDHGQLPPAVSSPILPPQS</sequence>